<accession>A0A8T0JBD9</accession>
<evidence type="ECO:0000313" key="2">
    <source>
        <dbReference type="EMBL" id="KAG0592402.1"/>
    </source>
</evidence>
<reference evidence="2" key="1">
    <citation type="submission" date="2020-06" db="EMBL/GenBank/DDBJ databases">
        <title>WGS assembly of Ceratodon purpureus strain R40.</title>
        <authorList>
            <person name="Carey S.B."/>
            <person name="Jenkins J."/>
            <person name="Shu S."/>
            <person name="Lovell J.T."/>
            <person name="Sreedasyam A."/>
            <person name="Maumus F."/>
            <person name="Tiley G.P."/>
            <person name="Fernandez-Pozo N."/>
            <person name="Barry K."/>
            <person name="Chen C."/>
            <person name="Wang M."/>
            <person name="Lipzen A."/>
            <person name="Daum C."/>
            <person name="Saski C.A."/>
            <person name="Payton A.C."/>
            <person name="Mcbreen J.C."/>
            <person name="Conrad R.E."/>
            <person name="Kollar L.M."/>
            <person name="Olsson S."/>
            <person name="Huttunen S."/>
            <person name="Landis J.B."/>
            <person name="Wickett N.J."/>
            <person name="Johnson M.G."/>
            <person name="Rensing S.A."/>
            <person name="Grimwood J."/>
            <person name="Schmutz J."/>
            <person name="Mcdaniel S.F."/>
        </authorList>
    </citation>
    <scope>NUCLEOTIDE SEQUENCE</scope>
    <source>
        <strain evidence="2">R40</strain>
    </source>
</reference>
<proteinExistence type="predicted"/>
<evidence type="ECO:0000256" key="1">
    <source>
        <dbReference type="SAM" id="Phobius"/>
    </source>
</evidence>
<organism evidence="2 3">
    <name type="scientific">Ceratodon purpureus</name>
    <name type="common">Fire moss</name>
    <name type="synonym">Dicranum purpureum</name>
    <dbReference type="NCBI Taxonomy" id="3225"/>
    <lineage>
        <taxon>Eukaryota</taxon>
        <taxon>Viridiplantae</taxon>
        <taxon>Streptophyta</taxon>
        <taxon>Embryophyta</taxon>
        <taxon>Bryophyta</taxon>
        <taxon>Bryophytina</taxon>
        <taxon>Bryopsida</taxon>
        <taxon>Dicranidae</taxon>
        <taxon>Pseudoditrichales</taxon>
        <taxon>Ditrichaceae</taxon>
        <taxon>Ceratodon</taxon>
    </lineage>
</organism>
<protein>
    <submittedName>
        <fullName evidence="2">Uncharacterized protein</fullName>
    </submittedName>
</protein>
<feature type="transmembrane region" description="Helical" evidence="1">
    <location>
        <begin position="20"/>
        <end position="37"/>
    </location>
</feature>
<keyword evidence="1" id="KW-1133">Transmembrane helix</keyword>
<name>A0A8T0JBD9_CERPU</name>
<dbReference type="Proteomes" id="UP000822688">
    <property type="component" value="Chromosome 1"/>
</dbReference>
<keyword evidence="1" id="KW-0472">Membrane</keyword>
<comment type="caution">
    <text evidence="2">The sequence shown here is derived from an EMBL/GenBank/DDBJ whole genome shotgun (WGS) entry which is preliminary data.</text>
</comment>
<gene>
    <name evidence="2" type="ORF">KC19_1G249400</name>
</gene>
<keyword evidence="3" id="KW-1185">Reference proteome</keyword>
<feature type="transmembrane region" description="Helical" evidence="1">
    <location>
        <begin position="58"/>
        <end position="79"/>
    </location>
</feature>
<dbReference type="EMBL" id="CM026421">
    <property type="protein sequence ID" value="KAG0592402.1"/>
    <property type="molecule type" value="Genomic_DNA"/>
</dbReference>
<sequence>MTQQSLSNDIHDRTQTLFPMGYTIPGMVSHILSLLKFTIKYILATEMRKSGALQHREYIILMHSTRNIFLYLYIIYIHYQACKDLDECLELRLRINPPHRFWHHCVRTLQNVP</sequence>
<keyword evidence="1" id="KW-0812">Transmembrane</keyword>
<evidence type="ECO:0000313" key="3">
    <source>
        <dbReference type="Proteomes" id="UP000822688"/>
    </source>
</evidence>
<dbReference type="AlphaFoldDB" id="A0A8T0JBD9"/>